<keyword evidence="1" id="KW-1133">Transmembrane helix</keyword>
<accession>A0ABS5GJK8</accession>
<feature type="transmembrane region" description="Helical" evidence="1">
    <location>
        <begin position="51"/>
        <end position="76"/>
    </location>
</feature>
<dbReference type="Proteomes" id="UP001314635">
    <property type="component" value="Unassembled WGS sequence"/>
</dbReference>
<comment type="caution">
    <text evidence="2">The sequence shown here is derived from an EMBL/GenBank/DDBJ whole genome shotgun (WGS) entry which is preliminary data.</text>
</comment>
<keyword evidence="1" id="KW-0812">Transmembrane</keyword>
<evidence type="ECO:0000256" key="1">
    <source>
        <dbReference type="SAM" id="Phobius"/>
    </source>
</evidence>
<feature type="transmembrane region" description="Helical" evidence="1">
    <location>
        <begin position="120"/>
        <end position="139"/>
    </location>
</feature>
<sequence>MLERMVAGLKESTGHTIRLTSLALIAGAGLFVTTSFLCAAAFVAVFERHGLVAACLTGAAIFFVVTLIAVLIYTVGKRSRTTNAARPAEAARGAAQSLLADPMLLASGLQLVRMIGVKRLIPILAIGGIALGLLARGQMADNPDPAE</sequence>
<protein>
    <submittedName>
        <fullName evidence="2">Uncharacterized protein</fullName>
    </submittedName>
</protein>
<evidence type="ECO:0000313" key="2">
    <source>
        <dbReference type="EMBL" id="MBR1141296.1"/>
    </source>
</evidence>
<proteinExistence type="predicted"/>
<reference evidence="3" key="1">
    <citation type="journal article" date="2021" name="ISME J.">
        <title>Evolutionary origin and ecological implication of a unique nif island in free-living Bradyrhizobium lineages.</title>
        <authorList>
            <person name="Tao J."/>
        </authorList>
    </citation>
    <scope>NUCLEOTIDE SEQUENCE [LARGE SCALE GENOMIC DNA]</scope>
    <source>
        <strain evidence="3">SZCCT0094</strain>
    </source>
</reference>
<dbReference type="RefSeq" id="WP_172243544.1">
    <property type="nucleotide sequence ID" value="NZ_JABFDP010000052.1"/>
</dbReference>
<evidence type="ECO:0000313" key="3">
    <source>
        <dbReference type="Proteomes" id="UP001314635"/>
    </source>
</evidence>
<keyword evidence="1" id="KW-0472">Membrane</keyword>
<organism evidence="2 3">
    <name type="scientific">Bradyrhizobium denitrificans</name>
    <dbReference type="NCBI Taxonomy" id="2734912"/>
    <lineage>
        <taxon>Bacteria</taxon>
        <taxon>Pseudomonadati</taxon>
        <taxon>Pseudomonadota</taxon>
        <taxon>Alphaproteobacteria</taxon>
        <taxon>Hyphomicrobiales</taxon>
        <taxon>Nitrobacteraceae</taxon>
        <taxon>Bradyrhizobium</taxon>
    </lineage>
</organism>
<gene>
    <name evidence="2" type="ORF">JQ619_36670</name>
</gene>
<name>A0ABS5GJK8_9BRAD</name>
<feature type="transmembrane region" description="Helical" evidence="1">
    <location>
        <begin position="21"/>
        <end position="45"/>
    </location>
</feature>
<dbReference type="EMBL" id="JAFCLK010000060">
    <property type="protein sequence ID" value="MBR1141296.1"/>
    <property type="molecule type" value="Genomic_DNA"/>
</dbReference>
<keyword evidence="3" id="KW-1185">Reference proteome</keyword>